<evidence type="ECO:0000259" key="3">
    <source>
        <dbReference type="Pfam" id="PF04471"/>
    </source>
</evidence>
<dbReference type="InterPro" id="IPR007560">
    <property type="entry name" value="Restrct_endonuc_IV_Mrr"/>
</dbReference>
<protein>
    <recommendedName>
        <fullName evidence="3">Restriction endonuclease type IV Mrr domain-containing protein</fullName>
    </recommendedName>
</protein>
<dbReference type="HOGENOM" id="CLU_060368_0_0_1"/>
<dbReference type="AlphaFoldDB" id="M7PK60"/>
<dbReference type="Pfam" id="PF04471">
    <property type="entry name" value="Mrr_cat"/>
    <property type="match status" value="1"/>
</dbReference>
<comment type="subcellular location">
    <subcellularLocation>
        <location evidence="1">Mitochondrion</location>
    </subcellularLocation>
</comment>
<evidence type="ECO:0000256" key="1">
    <source>
        <dbReference type="ARBA" id="ARBA00004173"/>
    </source>
</evidence>
<gene>
    <name evidence="4" type="ORF">PNEG_00975</name>
</gene>
<proteinExistence type="predicted"/>
<dbReference type="eggNOG" id="ENOG502S6ZS">
    <property type="taxonomic scope" value="Eukaryota"/>
</dbReference>
<dbReference type="GO" id="GO:0009307">
    <property type="term" value="P:DNA restriction-modification system"/>
    <property type="evidence" value="ECO:0007669"/>
    <property type="project" value="InterPro"/>
</dbReference>
<dbReference type="GO" id="GO:0003677">
    <property type="term" value="F:DNA binding"/>
    <property type="evidence" value="ECO:0007669"/>
    <property type="project" value="InterPro"/>
</dbReference>
<keyword evidence="2" id="KW-0496">Mitochondrion</keyword>
<reference evidence="5" key="1">
    <citation type="journal article" date="2016" name="Nat. Commun.">
        <title>Genome analysis of three Pneumocystis species reveals adaptation mechanisms to life exclusively in mammalian hosts.</title>
        <authorList>
            <person name="Ma L."/>
            <person name="Chen Z."/>
            <person name="Huang D.W."/>
            <person name="Kutty G."/>
            <person name="Ishihara M."/>
            <person name="Wang H."/>
            <person name="Abouelleil A."/>
            <person name="Bishop L."/>
            <person name="Davey E."/>
            <person name="Deng R."/>
            <person name="Deng X."/>
            <person name="Fan L."/>
            <person name="Fantoni G."/>
            <person name="Fitzgerald M."/>
            <person name="Gogineni E."/>
            <person name="Goldberg J.M."/>
            <person name="Handley G."/>
            <person name="Hu X."/>
            <person name="Huber C."/>
            <person name="Jiao X."/>
            <person name="Jones K."/>
            <person name="Levin J.Z."/>
            <person name="Liu Y."/>
            <person name="Macdonald P."/>
            <person name="Melnikov A."/>
            <person name="Raley C."/>
            <person name="Sassi M."/>
            <person name="Sherman B.T."/>
            <person name="Song X."/>
            <person name="Sykes S."/>
            <person name="Tran B."/>
            <person name="Walsh L."/>
            <person name="Xia Y."/>
            <person name="Yang J."/>
            <person name="Young S."/>
            <person name="Zeng Q."/>
            <person name="Zheng X."/>
            <person name="Stephens R."/>
            <person name="Nusbaum C."/>
            <person name="Birren B.W."/>
            <person name="Azadi P."/>
            <person name="Lempicki R.A."/>
            <person name="Cuomo C.A."/>
            <person name="Kovacs J.A."/>
        </authorList>
    </citation>
    <scope>NUCLEOTIDE SEQUENCE [LARGE SCALE GENOMIC DNA]</scope>
    <source>
        <strain evidence="5">B123</strain>
    </source>
</reference>
<dbReference type="GO" id="GO:0006302">
    <property type="term" value="P:double-strand break repair"/>
    <property type="evidence" value="ECO:0007669"/>
    <property type="project" value="UniProtKB-ARBA"/>
</dbReference>
<dbReference type="SUPFAM" id="SSF52980">
    <property type="entry name" value="Restriction endonuclease-like"/>
    <property type="match status" value="1"/>
</dbReference>
<dbReference type="InterPro" id="IPR018828">
    <property type="entry name" value="RRG7"/>
</dbReference>
<organism evidence="4 5">
    <name type="scientific">Pneumocystis murina (strain B123)</name>
    <name type="common">Mouse pneumocystis pneumonia agent</name>
    <name type="synonym">Pneumocystis carinii f. sp. muris</name>
    <dbReference type="NCBI Taxonomy" id="1069680"/>
    <lineage>
        <taxon>Eukaryota</taxon>
        <taxon>Fungi</taxon>
        <taxon>Dikarya</taxon>
        <taxon>Ascomycota</taxon>
        <taxon>Taphrinomycotina</taxon>
        <taxon>Pneumocystomycetes</taxon>
        <taxon>Pneumocystaceae</taxon>
        <taxon>Pneumocystis</taxon>
    </lineage>
</organism>
<evidence type="ECO:0000313" key="4">
    <source>
        <dbReference type="EMBL" id="EMR10829.1"/>
    </source>
</evidence>
<dbReference type="InterPro" id="IPR011856">
    <property type="entry name" value="tRNA_endonuc-like_dom_sf"/>
</dbReference>
<dbReference type="Gene3D" id="3.40.1350.10">
    <property type="match status" value="1"/>
</dbReference>
<keyword evidence="5" id="KW-1185">Reference proteome</keyword>
<feature type="domain" description="Restriction endonuclease type IV Mrr" evidence="3">
    <location>
        <begin position="37"/>
        <end position="132"/>
    </location>
</feature>
<accession>M7PK60</accession>
<name>M7PK60_PNEMU</name>
<comment type="caution">
    <text evidence="4">The sequence shown here is derived from an EMBL/GenBank/DDBJ whole genome shotgun (WGS) entry which is preliminary data.</text>
</comment>
<dbReference type="PANTHER" id="PTHR28133:SF1">
    <property type="entry name" value="REQUIRED FOR RESPIRATORY GROWTH PROTEIN 7, MITOCHONDRIAL"/>
    <property type="match status" value="1"/>
</dbReference>
<evidence type="ECO:0000256" key="2">
    <source>
        <dbReference type="ARBA" id="ARBA00023128"/>
    </source>
</evidence>
<dbReference type="EMBL" id="AFWA02000003">
    <property type="protein sequence ID" value="EMR10829.1"/>
    <property type="molecule type" value="Genomic_DNA"/>
</dbReference>
<sequence length="204" mass="24171">MFFFFKKRLSHTCLKTFFKYAQRTSLKPKSAYYKGVFYEYIVQNTLKKYNMDLWRVGGRNDQGIDLRGYWYYEREKTKYKLPVIIQCKNEKKKIGSKYIREMNGVLSGENEGILGLISCCGFTEMAQKQLLKASKAMGICIISSKNEDGFLEKFIWNMEASKLIQGFGVQFRYKEIDNIIQKELVLTIDNKPIKYKHYDEKENR</sequence>
<evidence type="ECO:0000313" key="5">
    <source>
        <dbReference type="Proteomes" id="UP000011958"/>
    </source>
</evidence>
<dbReference type="GO" id="GO:0005739">
    <property type="term" value="C:mitochondrion"/>
    <property type="evidence" value="ECO:0007669"/>
    <property type="project" value="UniProtKB-SubCell"/>
</dbReference>
<dbReference type="VEuPathDB" id="FungiDB:PNEG_00975"/>
<dbReference type="PANTHER" id="PTHR28133">
    <property type="entry name" value="REQUIRED FOR RESPIRATORY GROWTH PROTEIN 7, MITOCHONDRIAL"/>
    <property type="match status" value="1"/>
</dbReference>
<dbReference type="Proteomes" id="UP000011958">
    <property type="component" value="Unassembled WGS sequence"/>
</dbReference>
<dbReference type="OrthoDB" id="20734at2759"/>
<dbReference type="GeneID" id="19894673"/>
<dbReference type="OMA" id="QGTLFEY"/>
<dbReference type="RefSeq" id="XP_007872889.1">
    <property type="nucleotide sequence ID" value="XM_007874698.1"/>
</dbReference>
<dbReference type="InterPro" id="IPR011335">
    <property type="entry name" value="Restrct_endonuc-II-like"/>
</dbReference>
<dbReference type="GO" id="GO:0004519">
    <property type="term" value="F:endonuclease activity"/>
    <property type="evidence" value="ECO:0007669"/>
    <property type="project" value="InterPro"/>
</dbReference>